<dbReference type="InterPro" id="IPR011009">
    <property type="entry name" value="Kinase-like_dom_sf"/>
</dbReference>
<evidence type="ECO:0000259" key="7">
    <source>
        <dbReference type="Pfam" id="PF01636"/>
    </source>
</evidence>
<evidence type="ECO:0000256" key="1">
    <source>
        <dbReference type="ARBA" id="ARBA00004173"/>
    </source>
</evidence>
<evidence type="ECO:0000313" key="9">
    <source>
        <dbReference type="Proteomes" id="UP000002035"/>
    </source>
</evidence>
<comment type="subcellular location">
    <subcellularLocation>
        <location evidence="1">Mitochondrion</location>
    </subcellularLocation>
</comment>
<evidence type="ECO:0000256" key="3">
    <source>
        <dbReference type="ARBA" id="ARBA00016197"/>
    </source>
</evidence>
<evidence type="ECO:0000256" key="4">
    <source>
        <dbReference type="ARBA" id="ARBA00022946"/>
    </source>
</evidence>
<dbReference type="PANTHER" id="PTHR36091">
    <property type="entry name" value="ALTERED INHERITANCE OF MITOCHONDRIA PROTEIN 9, MITOCHONDRIAL"/>
    <property type="match status" value="1"/>
</dbReference>
<evidence type="ECO:0000256" key="6">
    <source>
        <dbReference type="ARBA" id="ARBA00031849"/>
    </source>
</evidence>
<dbReference type="EMBL" id="DS995706">
    <property type="protein sequence ID" value="EEQ33390.1"/>
    <property type="molecule type" value="Genomic_DNA"/>
</dbReference>
<evidence type="ECO:0000256" key="5">
    <source>
        <dbReference type="ARBA" id="ARBA00023128"/>
    </source>
</evidence>
<dbReference type="eggNOG" id="ENOG502SIYK">
    <property type="taxonomic scope" value="Eukaryota"/>
</dbReference>
<proteinExistence type="inferred from homology"/>
<dbReference type="STRING" id="554155.C5FU06"/>
<accession>C5FU06</accession>
<gene>
    <name evidence="8" type="ORF">MCYG_06209</name>
</gene>
<dbReference type="SUPFAM" id="SSF56112">
    <property type="entry name" value="Protein kinase-like (PK-like)"/>
    <property type="match status" value="1"/>
</dbReference>
<evidence type="ECO:0000313" key="8">
    <source>
        <dbReference type="EMBL" id="EEQ33390.1"/>
    </source>
</evidence>
<organism evidence="8 9">
    <name type="scientific">Arthroderma otae (strain ATCC MYA-4605 / CBS 113480)</name>
    <name type="common">Microsporum canis</name>
    <dbReference type="NCBI Taxonomy" id="554155"/>
    <lineage>
        <taxon>Eukaryota</taxon>
        <taxon>Fungi</taxon>
        <taxon>Dikarya</taxon>
        <taxon>Ascomycota</taxon>
        <taxon>Pezizomycotina</taxon>
        <taxon>Eurotiomycetes</taxon>
        <taxon>Eurotiomycetidae</taxon>
        <taxon>Onygenales</taxon>
        <taxon>Arthrodermataceae</taxon>
        <taxon>Microsporum</taxon>
    </lineage>
</organism>
<dbReference type="AlphaFoldDB" id="C5FU06"/>
<protein>
    <recommendedName>
        <fullName evidence="3">Altered inheritance of mitochondria protein 9, mitochondrial</fullName>
    </recommendedName>
    <alternativeName>
        <fullName evidence="6">Found in mitochondrial proteome protein 29</fullName>
    </alternativeName>
</protein>
<keyword evidence="9" id="KW-1185">Reference proteome</keyword>
<dbReference type="PANTHER" id="PTHR36091:SF1">
    <property type="entry name" value="ALTERED INHERITANCE OF MITOCHONDRIA PROTEIN 9, MITOCHONDRIAL"/>
    <property type="match status" value="1"/>
</dbReference>
<sequence length="525" mass="59064">MLTQYIARSYSQYSTVLKTFPSAGHLFTNIPSLTWQLATSRGRQTLGSQARELHTSSSPNIIEPNRHSTGGWLHQDRLQREARYTKLDFDALCEQAVRLFPGSSGVAHCEKIEGGFNRTFILTLDCGSKVVARVPTSVAGPPKLATSSEVATMNCCQWETMDTVQQLECTKTLMMMAKQLADLNFPAYGCLYFQDAPLPDGSRIPFTKDYFIGPHCASTYWKCGVGETLLYGDDIPDCGPWGDLLQFCQGLIKTGFSRLPKSNTQKRAAYKGSVDEHIRLIQDAEMAISHLIQHPLLKEAGSPLLLHPGFHKRNIFVSESDPTIVTGVIDWQSTSIQPAFMYVMDVPDFASLPDDLPFLKKFVKLPEEDEYNLKAASICAQAYDVIIKAFIPKLQAARNLDPALYRIFHYCLTSWTSSATAVREELIDLFQNWRTYDIPGCCPYSISEEQVAAHKKMYIDFEDSMKLKAGLMRLFNTNPDGYMANDEWKKAYEALPMLREEWIASAVESGTTEEDAMEMFPFDGR</sequence>
<reference evidence="9" key="1">
    <citation type="journal article" date="2012" name="MBio">
        <title>Comparative genome analysis of Trichophyton rubrum and related dermatophytes reveals candidate genes involved in infection.</title>
        <authorList>
            <person name="Martinez D.A."/>
            <person name="Oliver B.G."/>
            <person name="Graeser Y."/>
            <person name="Goldberg J.M."/>
            <person name="Li W."/>
            <person name="Martinez-Rossi N.M."/>
            <person name="Monod M."/>
            <person name="Shelest E."/>
            <person name="Barton R.C."/>
            <person name="Birch E."/>
            <person name="Brakhage A.A."/>
            <person name="Chen Z."/>
            <person name="Gurr S.J."/>
            <person name="Heiman D."/>
            <person name="Heitman J."/>
            <person name="Kosti I."/>
            <person name="Rossi A."/>
            <person name="Saif S."/>
            <person name="Samalova M."/>
            <person name="Saunders C.W."/>
            <person name="Shea T."/>
            <person name="Summerbell R.C."/>
            <person name="Xu J."/>
            <person name="Young S."/>
            <person name="Zeng Q."/>
            <person name="Birren B.W."/>
            <person name="Cuomo C.A."/>
            <person name="White T.C."/>
        </authorList>
    </citation>
    <scope>NUCLEOTIDE SEQUENCE [LARGE SCALE GENOMIC DNA]</scope>
    <source>
        <strain evidence="9">ATCC MYA-4605 / CBS 113480</strain>
    </source>
</reference>
<comment type="similarity">
    <text evidence="2">Belongs to the AIM9 family.</text>
</comment>
<name>C5FU06_ARTOC</name>
<evidence type="ECO:0000256" key="2">
    <source>
        <dbReference type="ARBA" id="ARBA00005543"/>
    </source>
</evidence>
<keyword evidence="4" id="KW-0809">Transit peptide</keyword>
<dbReference type="VEuPathDB" id="FungiDB:MCYG_06209"/>
<dbReference type="OrthoDB" id="2831558at2759"/>
<dbReference type="HOGENOM" id="CLU_019189_3_0_1"/>
<dbReference type="GeneID" id="9222484"/>
<keyword evidence="5" id="KW-0496">Mitochondrion</keyword>
<dbReference type="RefSeq" id="XP_002844245.1">
    <property type="nucleotide sequence ID" value="XM_002844199.1"/>
</dbReference>
<feature type="domain" description="Aminoglycoside phosphotransferase" evidence="7">
    <location>
        <begin position="265"/>
        <end position="339"/>
    </location>
</feature>
<dbReference type="InterPro" id="IPR002575">
    <property type="entry name" value="Aminoglycoside_PTrfase"/>
</dbReference>
<dbReference type="GO" id="GO:0005739">
    <property type="term" value="C:mitochondrion"/>
    <property type="evidence" value="ECO:0007669"/>
    <property type="project" value="UniProtKB-SubCell"/>
</dbReference>
<dbReference type="Proteomes" id="UP000002035">
    <property type="component" value="Unassembled WGS sequence"/>
</dbReference>
<dbReference type="OMA" id="RLFHYCF"/>
<dbReference type="Pfam" id="PF01636">
    <property type="entry name" value="APH"/>
    <property type="match status" value="1"/>
</dbReference>
<dbReference type="InterPro" id="IPR051035">
    <property type="entry name" value="Mito_inheritance_9"/>
</dbReference>